<feature type="compositionally biased region" description="Low complexity" evidence="1">
    <location>
        <begin position="85"/>
        <end position="104"/>
    </location>
</feature>
<sequence length="218" mass="23206">RRRLRELAAIAQQVMRPSARLSLGTCATPAAARAEAPPLGGRSLHANFLRSADRSPVAPLHAHRSPVHVRSRRAQVEHRWHHGRPAASPAPRARGDDAGTAAGPRRTHRVRGGACPGGRGALPEASGRTSEQKARRQRPGGAGPDGGRAFRAELLRAGSATYQMHPPLPPASAGLPPASAIGADVSFRWPSALRRHPPKQGCPLLHPRKAKHDQEAKI</sequence>
<reference evidence="2" key="1">
    <citation type="submission" date="2023-10" db="EMBL/GenBank/DDBJ databases">
        <authorList>
            <person name="Chen Y."/>
            <person name="Shah S."/>
            <person name="Dougan E. K."/>
            <person name="Thang M."/>
            <person name="Chan C."/>
        </authorList>
    </citation>
    <scope>NUCLEOTIDE SEQUENCE [LARGE SCALE GENOMIC DNA]</scope>
</reference>
<evidence type="ECO:0000313" key="2">
    <source>
        <dbReference type="EMBL" id="CAK0828071.1"/>
    </source>
</evidence>
<dbReference type="Proteomes" id="UP001189429">
    <property type="component" value="Unassembled WGS sequence"/>
</dbReference>
<feature type="non-terminal residue" evidence="2">
    <location>
        <position position="1"/>
    </location>
</feature>
<keyword evidence="3" id="KW-1185">Reference proteome</keyword>
<feature type="compositionally biased region" description="Basic residues" evidence="1">
    <location>
        <begin position="61"/>
        <end position="84"/>
    </location>
</feature>
<evidence type="ECO:0000313" key="3">
    <source>
        <dbReference type="Proteomes" id="UP001189429"/>
    </source>
</evidence>
<comment type="caution">
    <text evidence="2">The sequence shown here is derived from an EMBL/GenBank/DDBJ whole genome shotgun (WGS) entry which is preliminary data.</text>
</comment>
<gene>
    <name evidence="2" type="ORF">PCOR1329_LOCUS27416</name>
</gene>
<dbReference type="EMBL" id="CAUYUJ010009927">
    <property type="protein sequence ID" value="CAK0828071.1"/>
    <property type="molecule type" value="Genomic_DNA"/>
</dbReference>
<proteinExistence type="predicted"/>
<name>A0ABN9S872_9DINO</name>
<feature type="region of interest" description="Disordered" evidence="1">
    <location>
        <begin position="58"/>
        <end position="148"/>
    </location>
</feature>
<feature type="region of interest" description="Disordered" evidence="1">
    <location>
        <begin position="193"/>
        <end position="218"/>
    </location>
</feature>
<protein>
    <submittedName>
        <fullName evidence="2">Uncharacterized protein</fullName>
    </submittedName>
</protein>
<organism evidence="2 3">
    <name type="scientific">Prorocentrum cordatum</name>
    <dbReference type="NCBI Taxonomy" id="2364126"/>
    <lineage>
        <taxon>Eukaryota</taxon>
        <taxon>Sar</taxon>
        <taxon>Alveolata</taxon>
        <taxon>Dinophyceae</taxon>
        <taxon>Prorocentrales</taxon>
        <taxon>Prorocentraceae</taxon>
        <taxon>Prorocentrum</taxon>
    </lineage>
</organism>
<evidence type="ECO:0000256" key="1">
    <source>
        <dbReference type="SAM" id="MobiDB-lite"/>
    </source>
</evidence>
<accession>A0ABN9S872</accession>